<proteinExistence type="predicted"/>
<evidence type="ECO:0000313" key="3">
    <source>
        <dbReference type="Proteomes" id="UP000007947"/>
    </source>
</evidence>
<feature type="transmembrane region" description="Helical" evidence="1">
    <location>
        <begin position="24"/>
        <end position="45"/>
    </location>
</feature>
<evidence type="ECO:0000256" key="1">
    <source>
        <dbReference type="SAM" id="Phobius"/>
    </source>
</evidence>
<dbReference type="STRING" id="1032480.MLP_00790"/>
<dbReference type="AlphaFoldDB" id="F5XGI6"/>
<dbReference type="Proteomes" id="UP000007947">
    <property type="component" value="Chromosome"/>
</dbReference>
<reference evidence="2 3" key="1">
    <citation type="submission" date="2011-05" db="EMBL/GenBank/DDBJ databases">
        <title>Whole genome sequence of Microlunatus phosphovorus NM-1.</title>
        <authorList>
            <person name="Hosoyama A."/>
            <person name="Sasaki K."/>
            <person name="Harada T."/>
            <person name="Igarashi R."/>
            <person name="Kawakoshi A."/>
            <person name="Sasagawa M."/>
            <person name="Fukada J."/>
            <person name="Nakamura S."/>
            <person name="Katano Y."/>
            <person name="Hanada S."/>
            <person name="Kamagata Y."/>
            <person name="Nakamura N."/>
            <person name="Yamazaki S."/>
            <person name="Fujita N."/>
        </authorList>
    </citation>
    <scope>NUCLEOTIDE SEQUENCE [LARGE SCALE GENOMIC DNA]</scope>
    <source>
        <strain evidence="3">ATCC 700054 / DSM 10555 / JCM 9379 / NBRC 101784 / NCIMB 13414 / VKM Ac-1990 / NM-1</strain>
    </source>
</reference>
<sequence>MNVTAPPTQSVSRTARQTTYRAQIALIMLAAFSLSIVHTVYAWLAGIEDPGFTVTTPLAWGFYLVALAVTALVLREERWAQLVVLVFLVLVLLIGIFYYPTMFELRQQTTFGWFENDVYLGLLMLALYLGIQRFRGVTLVPKPAR</sequence>
<name>F5XGI6_MICPN</name>
<evidence type="ECO:0000313" key="2">
    <source>
        <dbReference type="EMBL" id="BAK33093.1"/>
    </source>
</evidence>
<feature type="transmembrane region" description="Helical" evidence="1">
    <location>
        <begin position="79"/>
        <end position="99"/>
    </location>
</feature>
<keyword evidence="1" id="KW-1133">Transmembrane helix</keyword>
<dbReference type="HOGENOM" id="CLU_1784659_0_0_11"/>
<accession>F5XGI6</accession>
<feature type="transmembrane region" description="Helical" evidence="1">
    <location>
        <begin position="57"/>
        <end position="74"/>
    </location>
</feature>
<feature type="transmembrane region" description="Helical" evidence="1">
    <location>
        <begin position="111"/>
        <end position="131"/>
    </location>
</feature>
<dbReference type="eggNOG" id="ENOG5033ZTV">
    <property type="taxonomic scope" value="Bacteria"/>
</dbReference>
<protein>
    <submittedName>
        <fullName evidence="2">Uncharacterized protein</fullName>
    </submittedName>
</protein>
<keyword evidence="3" id="KW-1185">Reference proteome</keyword>
<keyword evidence="1" id="KW-0472">Membrane</keyword>
<dbReference type="OrthoDB" id="5145814at2"/>
<dbReference type="EMBL" id="AP012204">
    <property type="protein sequence ID" value="BAK33093.1"/>
    <property type="molecule type" value="Genomic_DNA"/>
</dbReference>
<dbReference type="RefSeq" id="WP_013860982.1">
    <property type="nucleotide sequence ID" value="NC_015635.1"/>
</dbReference>
<organism evidence="2 3">
    <name type="scientific">Microlunatus phosphovorus (strain ATCC 700054 / DSM 10555 / JCM 9379 / NBRC 101784 / NCIMB 13414 / VKM Ac-1990 / NM-1)</name>
    <dbReference type="NCBI Taxonomy" id="1032480"/>
    <lineage>
        <taxon>Bacteria</taxon>
        <taxon>Bacillati</taxon>
        <taxon>Actinomycetota</taxon>
        <taxon>Actinomycetes</taxon>
        <taxon>Propionibacteriales</taxon>
        <taxon>Propionibacteriaceae</taxon>
        <taxon>Microlunatus</taxon>
    </lineage>
</organism>
<gene>
    <name evidence="2" type="ordered locus">MLP_00790</name>
</gene>
<keyword evidence="1" id="KW-0812">Transmembrane</keyword>
<dbReference type="KEGG" id="mph:MLP_00790"/>